<feature type="site" description="Important for activity" evidence="8">
    <location>
        <position position="11"/>
    </location>
</feature>
<keyword evidence="4 8" id="KW-0547">Nucleotide-binding</keyword>
<evidence type="ECO:0000259" key="11">
    <source>
        <dbReference type="Pfam" id="PF02782"/>
    </source>
</evidence>
<feature type="active site" description="Proton acceptor" evidence="8">
    <location>
        <position position="244"/>
    </location>
</feature>
<name>A0ABZ2YG62_9BACT</name>
<dbReference type="RefSeq" id="WP_369019043.1">
    <property type="nucleotide sequence ID" value="NZ_CP121689.1"/>
</dbReference>
<dbReference type="HAMAP" id="MF_02220">
    <property type="entry name" value="XylB"/>
    <property type="match status" value="1"/>
</dbReference>
<dbReference type="Pfam" id="PF02782">
    <property type="entry name" value="FGGY_C"/>
    <property type="match status" value="1"/>
</dbReference>
<dbReference type="GO" id="GO:0004856">
    <property type="term" value="F:D-xylulokinase activity"/>
    <property type="evidence" value="ECO:0007669"/>
    <property type="project" value="UniProtKB-EC"/>
</dbReference>
<sequence length="513" mass="55902">MSKKPCVVGIDIGTSSCKTLAIDEHGEVVASSSAEYPVYTPFPGWSEQDPLDWWNAVKSTFREVAAKVKEHDFSIEGIGLTGQMHGLVLLDAQGKVLRPCILWNDQRSAPFCDQIHSLVGGKEKFMEITNNIMLPGYTGGKLLWVRENEPQIFEKADKFLCPKDFIRFMLTGELATDVTDASGTGLFDVKERKWATELIKLLGLPFSLFPLSVESHEKTGVVAESVAKELGINPGVPVFGGGGDAVVQTVGMGAVDPSVLAITLGTAGIVAASFNEFRKNPGETIQFFCNAMPESWIAYGTTLAAGGSLRWFRDTFAWSEDGVARWLGRSSYELLGEEAALASPFGRGLVFLPYLIGERCPHNDPFARGALVGFGLHSSRNDFLRSVFEGIVYSLKDVLVSMEPLGLKVSQIRLAGGGARSPLFRKLHATIFGSRVVTVESGEEGGSYGAAIIAGVGAGIWQSVSDAVRCIKVKTETDPDEEMIEEYAKFFEVYRSTYKALKDIFKMLNSFQK</sequence>
<dbReference type="SUPFAM" id="SSF53067">
    <property type="entry name" value="Actin-like ATPase domain"/>
    <property type="match status" value="2"/>
</dbReference>
<proteinExistence type="inferred from homology"/>
<gene>
    <name evidence="8 9 12" type="primary">xylB</name>
    <name evidence="12" type="ORF">QBE54_03895</name>
</gene>
<feature type="domain" description="Carbohydrate kinase FGGY C-terminal" evidence="11">
    <location>
        <begin position="260"/>
        <end position="457"/>
    </location>
</feature>
<evidence type="ECO:0000313" key="13">
    <source>
        <dbReference type="Proteomes" id="UP001461341"/>
    </source>
</evidence>
<organism evidence="12 13">
    <name type="scientific">Thermatribacter velox</name>
    <dbReference type="NCBI Taxonomy" id="3039681"/>
    <lineage>
        <taxon>Bacteria</taxon>
        <taxon>Pseudomonadati</taxon>
        <taxon>Atribacterota</taxon>
        <taxon>Atribacteria</taxon>
        <taxon>Atribacterales</taxon>
        <taxon>Thermatribacteraceae</taxon>
        <taxon>Thermatribacter</taxon>
    </lineage>
</organism>
<dbReference type="Proteomes" id="UP001461341">
    <property type="component" value="Chromosome"/>
</dbReference>
<keyword evidence="2 8" id="KW-0859">Xylose metabolism</keyword>
<dbReference type="PIRSF" id="PIRSF000538">
    <property type="entry name" value="GlpK"/>
    <property type="match status" value="1"/>
</dbReference>
<dbReference type="InterPro" id="IPR050406">
    <property type="entry name" value="FGGY_Carb_Kinase"/>
</dbReference>
<evidence type="ECO:0000256" key="9">
    <source>
        <dbReference type="RuleBase" id="RU364073"/>
    </source>
</evidence>
<comment type="catalytic activity">
    <reaction evidence="8 9">
        <text>D-xylulose + ATP = D-xylulose 5-phosphate + ADP + H(+)</text>
        <dbReference type="Rhea" id="RHEA:10964"/>
        <dbReference type="ChEBI" id="CHEBI:15378"/>
        <dbReference type="ChEBI" id="CHEBI:17140"/>
        <dbReference type="ChEBI" id="CHEBI:30616"/>
        <dbReference type="ChEBI" id="CHEBI:57737"/>
        <dbReference type="ChEBI" id="CHEBI:456216"/>
        <dbReference type="EC" id="2.7.1.17"/>
    </reaction>
</comment>
<evidence type="ECO:0000256" key="8">
    <source>
        <dbReference type="HAMAP-Rule" id="MF_02220"/>
    </source>
</evidence>
<dbReference type="NCBIfam" id="TIGR01312">
    <property type="entry name" value="XylB"/>
    <property type="match status" value="1"/>
</dbReference>
<keyword evidence="7 8" id="KW-0119">Carbohydrate metabolism</keyword>
<keyword evidence="6 8" id="KW-0067">ATP-binding</keyword>
<evidence type="ECO:0000256" key="1">
    <source>
        <dbReference type="ARBA" id="ARBA00009156"/>
    </source>
</evidence>
<keyword evidence="13" id="KW-1185">Reference proteome</keyword>
<dbReference type="InterPro" id="IPR018485">
    <property type="entry name" value="FGGY_C"/>
</dbReference>
<evidence type="ECO:0000256" key="3">
    <source>
        <dbReference type="ARBA" id="ARBA00022679"/>
    </source>
</evidence>
<dbReference type="EMBL" id="CP121689">
    <property type="protein sequence ID" value="WZL76879.1"/>
    <property type="molecule type" value="Genomic_DNA"/>
</dbReference>
<accession>A0ABZ2YG62</accession>
<dbReference type="InterPro" id="IPR018483">
    <property type="entry name" value="Carb_kinase_FGGY_CS"/>
</dbReference>
<protein>
    <recommendedName>
        <fullName evidence="8 9">Xylulose kinase</fullName>
        <shortName evidence="8 9">Xylulokinase</shortName>
        <ecNumber evidence="8 9">2.7.1.17</ecNumber>
    </recommendedName>
</protein>
<dbReference type="PROSITE" id="PS00933">
    <property type="entry name" value="FGGY_KINASES_1"/>
    <property type="match status" value="1"/>
</dbReference>
<dbReference type="EC" id="2.7.1.17" evidence="8 9"/>
<keyword evidence="3 8" id="KW-0808">Transferase</keyword>
<dbReference type="Pfam" id="PF00370">
    <property type="entry name" value="FGGY_N"/>
    <property type="match status" value="1"/>
</dbReference>
<feature type="domain" description="Carbohydrate kinase FGGY N-terminal" evidence="10">
    <location>
        <begin position="7"/>
        <end position="251"/>
    </location>
</feature>
<dbReference type="CDD" id="cd07808">
    <property type="entry name" value="ASKHA_NBD_FGGY_EcXK-like"/>
    <property type="match status" value="1"/>
</dbReference>
<dbReference type="InterPro" id="IPR000577">
    <property type="entry name" value="Carb_kinase_FGGY"/>
</dbReference>
<evidence type="ECO:0000256" key="7">
    <source>
        <dbReference type="ARBA" id="ARBA00023277"/>
    </source>
</evidence>
<dbReference type="PANTHER" id="PTHR43095">
    <property type="entry name" value="SUGAR KINASE"/>
    <property type="match status" value="1"/>
</dbReference>
<dbReference type="InterPro" id="IPR006000">
    <property type="entry name" value="Xylulokinase"/>
</dbReference>
<evidence type="ECO:0000256" key="4">
    <source>
        <dbReference type="ARBA" id="ARBA00022741"/>
    </source>
</evidence>
<comment type="function">
    <text evidence="8">Catalyzes the phosphorylation of D-xylulose to D-xylulose 5-phosphate.</text>
</comment>
<comment type="similarity">
    <text evidence="1 8 9">Belongs to the FGGY kinase family.</text>
</comment>
<feature type="binding site" evidence="8">
    <location>
        <begin position="84"/>
        <end position="85"/>
    </location>
    <ligand>
        <name>substrate</name>
    </ligand>
</feature>
<dbReference type="InterPro" id="IPR043129">
    <property type="entry name" value="ATPase_NBD"/>
</dbReference>
<dbReference type="Gene3D" id="3.30.420.40">
    <property type="match status" value="2"/>
</dbReference>
<reference evidence="12 13" key="1">
    <citation type="submission" date="2023-03" db="EMBL/GenBank/DDBJ databases">
        <title>Novel Species.</title>
        <authorList>
            <person name="Ma S."/>
        </authorList>
    </citation>
    <scope>NUCLEOTIDE SEQUENCE [LARGE SCALE GENOMIC DNA]</scope>
    <source>
        <strain evidence="12 13">B11</strain>
    </source>
</reference>
<evidence type="ECO:0000256" key="2">
    <source>
        <dbReference type="ARBA" id="ARBA00022629"/>
    </source>
</evidence>
<evidence type="ECO:0000313" key="12">
    <source>
        <dbReference type="EMBL" id="WZL76879.1"/>
    </source>
</evidence>
<evidence type="ECO:0000259" key="10">
    <source>
        <dbReference type="Pfam" id="PF00370"/>
    </source>
</evidence>
<dbReference type="PANTHER" id="PTHR43095:SF5">
    <property type="entry name" value="XYLULOSE KINASE"/>
    <property type="match status" value="1"/>
</dbReference>
<dbReference type="InterPro" id="IPR018484">
    <property type="entry name" value="FGGY_N"/>
</dbReference>
<evidence type="ECO:0000256" key="6">
    <source>
        <dbReference type="ARBA" id="ARBA00022840"/>
    </source>
</evidence>
<evidence type="ECO:0000256" key="5">
    <source>
        <dbReference type="ARBA" id="ARBA00022777"/>
    </source>
</evidence>
<keyword evidence="5 8" id="KW-0418">Kinase</keyword>